<dbReference type="InterPro" id="IPR009019">
    <property type="entry name" value="KH_sf_prok-type"/>
</dbReference>
<feature type="binding site" evidence="6">
    <location>
        <begin position="14"/>
        <end position="21"/>
    </location>
    <ligand>
        <name>GTP</name>
        <dbReference type="ChEBI" id="CHEBI:37565"/>
    </ligand>
</feature>
<dbReference type="GO" id="GO:0003924">
    <property type="term" value="F:GTPase activity"/>
    <property type="evidence" value="ECO:0007669"/>
    <property type="project" value="UniProtKB-UniRule"/>
</dbReference>
<feature type="domain" description="Era-type G" evidence="10">
    <location>
        <begin position="6"/>
        <end position="172"/>
    </location>
</feature>
<evidence type="ECO:0000256" key="6">
    <source>
        <dbReference type="HAMAP-Rule" id="MF_00367"/>
    </source>
</evidence>
<comment type="caution">
    <text evidence="11">The sequence shown here is derived from an EMBL/GenBank/DDBJ whole genome shotgun (WGS) entry which is preliminary data.</text>
</comment>
<dbReference type="EMBL" id="PPSL01000005">
    <property type="protein sequence ID" value="PQJ09750.1"/>
    <property type="molecule type" value="Genomic_DNA"/>
</dbReference>
<keyword evidence="6" id="KW-0699">rRNA-binding</keyword>
<evidence type="ECO:0000256" key="1">
    <source>
        <dbReference type="ARBA" id="ARBA00007921"/>
    </source>
</evidence>
<comment type="subcellular location">
    <subcellularLocation>
        <location evidence="6">Cytoplasm</location>
    </subcellularLocation>
    <subcellularLocation>
        <location evidence="6">Cell membrane</location>
        <topology evidence="6">Peripheral membrane protein</topology>
    </subcellularLocation>
</comment>
<accession>A0A2S7SS66</accession>
<dbReference type="InterPro" id="IPR004044">
    <property type="entry name" value="KH_dom_type_2"/>
</dbReference>
<dbReference type="HAMAP" id="MF_00367">
    <property type="entry name" value="GTPase_Era"/>
    <property type="match status" value="1"/>
</dbReference>
<dbReference type="SUPFAM" id="SSF52540">
    <property type="entry name" value="P-loop containing nucleoside triphosphate hydrolases"/>
    <property type="match status" value="1"/>
</dbReference>
<name>A0A2S7SS66_9BACT</name>
<evidence type="ECO:0000256" key="2">
    <source>
        <dbReference type="ARBA" id="ARBA00020484"/>
    </source>
</evidence>
<dbReference type="GO" id="GO:0043024">
    <property type="term" value="F:ribosomal small subunit binding"/>
    <property type="evidence" value="ECO:0007669"/>
    <property type="project" value="TreeGrafter"/>
</dbReference>
<keyword evidence="6" id="KW-0472">Membrane</keyword>
<protein>
    <recommendedName>
        <fullName evidence="2 6">GTPase Era</fullName>
    </recommendedName>
</protein>
<keyword evidence="6" id="KW-0690">Ribosome biogenesis</keyword>
<dbReference type="OrthoDB" id="9805918at2"/>
<proteinExistence type="inferred from homology"/>
<dbReference type="PROSITE" id="PS51713">
    <property type="entry name" value="G_ERA"/>
    <property type="match status" value="1"/>
</dbReference>
<dbReference type="GO" id="GO:0005886">
    <property type="term" value="C:plasma membrane"/>
    <property type="evidence" value="ECO:0007669"/>
    <property type="project" value="UniProtKB-SubCell"/>
</dbReference>
<keyword evidence="3 6" id="KW-0547">Nucleotide-binding</keyword>
<dbReference type="Gene3D" id="3.40.50.300">
    <property type="entry name" value="P-loop containing nucleotide triphosphate hydrolases"/>
    <property type="match status" value="1"/>
</dbReference>
<dbReference type="PRINTS" id="PR00326">
    <property type="entry name" value="GTP1OBG"/>
</dbReference>
<dbReference type="PANTHER" id="PTHR42698:SF2">
    <property type="entry name" value="GTPASE ERA-LIKE, CHLOROPLASTIC"/>
    <property type="match status" value="1"/>
</dbReference>
<keyword evidence="4 6" id="KW-0694">RNA-binding</keyword>
<comment type="function">
    <text evidence="6">An essential GTPase that binds both GDP and GTP, with rapid nucleotide exchange. Plays a role in 16S rRNA processing and 30S ribosomal subunit biogenesis and possibly also in cell cycle regulation and energy metabolism.</text>
</comment>
<keyword evidence="5 6" id="KW-0342">GTP-binding</keyword>
<dbReference type="InterPro" id="IPR027417">
    <property type="entry name" value="P-loop_NTPase"/>
</dbReference>
<dbReference type="SUPFAM" id="SSF54814">
    <property type="entry name" value="Prokaryotic type KH domain (KH-domain type II)"/>
    <property type="match status" value="1"/>
</dbReference>
<evidence type="ECO:0000256" key="5">
    <source>
        <dbReference type="ARBA" id="ARBA00023134"/>
    </source>
</evidence>
<dbReference type="InterPro" id="IPR005225">
    <property type="entry name" value="Small_GTP-bd"/>
</dbReference>
<evidence type="ECO:0000259" key="9">
    <source>
        <dbReference type="PROSITE" id="PS50823"/>
    </source>
</evidence>
<dbReference type="InterPro" id="IPR006073">
    <property type="entry name" value="GTP-bd"/>
</dbReference>
<feature type="region of interest" description="G2" evidence="7">
    <location>
        <begin position="40"/>
        <end position="44"/>
    </location>
</feature>
<dbReference type="NCBIfam" id="NF000908">
    <property type="entry name" value="PRK00089.1"/>
    <property type="match status" value="1"/>
</dbReference>
<dbReference type="GO" id="GO:0005525">
    <property type="term" value="F:GTP binding"/>
    <property type="evidence" value="ECO:0007669"/>
    <property type="project" value="UniProtKB-UniRule"/>
</dbReference>
<evidence type="ECO:0000259" key="10">
    <source>
        <dbReference type="PROSITE" id="PS51713"/>
    </source>
</evidence>
<evidence type="ECO:0000256" key="7">
    <source>
        <dbReference type="PROSITE-ProRule" id="PRU01050"/>
    </source>
</evidence>
<keyword evidence="12" id="KW-1185">Reference proteome</keyword>
<dbReference type="Proteomes" id="UP000239872">
    <property type="component" value="Unassembled WGS sequence"/>
</dbReference>
<keyword evidence="6" id="KW-1003">Cell membrane</keyword>
<dbReference type="PROSITE" id="PS50823">
    <property type="entry name" value="KH_TYPE_2"/>
    <property type="match status" value="1"/>
</dbReference>
<feature type="domain" description="KH type-2" evidence="9">
    <location>
        <begin position="195"/>
        <end position="279"/>
    </location>
</feature>
<comment type="subunit">
    <text evidence="6">Monomer.</text>
</comment>
<dbReference type="GO" id="GO:0005737">
    <property type="term" value="C:cytoplasm"/>
    <property type="evidence" value="ECO:0007669"/>
    <property type="project" value="UniProtKB-SubCell"/>
</dbReference>
<dbReference type="Pfam" id="PF07650">
    <property type="entry name" value="KH_2"/>
    <property type="match status" value="1"/>
</dbReference>
<gene>
    <name evidence="6" type="primary">era</name>
    <name evidence="11" type="ORF">CJD36_017630</name>
</gene>
<sequence length="295" mass="33526">MEGKFQSGFVNIFGAPNAGKSTLLNLLLGERLVITSSKVQTTRHRILGILTEDNYQIVFSDTPGIIEAKYKLHEKMMAQVKSALEDADIAIIVHDITKPMEELNDLMALIKLKSPAILLLNKTDRYSGDVPLVDLLAQYAAAYPKWDIQPISAKTKHNTEKILPLILEKLPEGPPYYTGDNISDRNERFFVSELIREQIYTLYEDEIPYHAAVNIQAFEEKTTLTVIKADIVVSRETQKMILLGKGGSMIKQLGINSRMSITEFIGRKVHLELFVKVRPHWRDNENHLREYGYNA</sequence>
<dbReference type="InterPro" id="IPR030388">
    <property type="entry name" value="G_ERA_dom"/>
</dbReference>
<evidence type="ECO:0000313" key="12">
    <source>
        <dbReference type="Proteomes" id="UP000239872"/>
    </source>
</evidence>
<dbReference type="AlphaFoldDB" id="A0A2S7SS66"/>
<comment type="similarity">
    <text evidence="1 6 7 8">Belongs to the TRAFAC class TrmE-Era-EngA-EngB-Septin-like GTPase superfamily. Era GTPase family.</text>
</comment>
<dbReference type="GO" id="GO:0070181">
    <property type="term" value="F:small ribosomal subunit rRNA binding"/>
    <property type="evidence" value="ECO:0007669"/>
    <property type="project" value="UniProtKB-UniRule"/>
</dbReference>
<feature type="region of interest" description="G5" evidence="7">
    <location>
        <begin position="151"/>
        <end position="153"/>
    </location>
</feature>
<reference evidence="11 12" key="1">
    <citation type="submission" date="2018-01" db="EMBL/GenBank/DDBJ databases">
        <title>A novel member of the phylum Bacteroidetes isolated from glacier ice.</title>
        <authorList>
            <person name="Liu Q."/>
            <person name="Xin Y.-H."/>
        </authorList>
    </citation>
    <scope>NUCLEOTIDE SEQUENCE [LARGE SCALE GENOMIC DNA]</scope>
    <source>
        <strain evidence="11 12">RB1R16</strain>
    </source>
</reference>
<keyword evidence="6" id="KW-0963">Cytoplasm</keyword>
<dbReference type="Pfam" id="PF01926">
    <property type="entry name" value="MMR_HSR1"/>
    <property type="match status" value="1"/>
</dbReference>
<dbReference type="RefSeq" id="WP_105040522.1">
    <property type="nucleotide sequence ID" value="NZ_PPSL01000005.1"/>
</dbReference>
<dbReference type="InterPro" id="IPR005662">
    <property type="entry name" value="GTPase_Era-like"/>
</dbReference>
<evidence type="ECO:0000256" key="8">
    <source>
        <dbReference type="RuleBase" id="RU003761"/>
    </source>
</evidence>
<dbReference type="NCBIfam" id="TIGR00436">
    <property type="entry name" value="era"/>
    <property type="match status" value="1"/>
</dbReference>
<dbReference type="Gene3D" id="3.30.300.20">
    <property type="match status" value="1"/>
</dbReference>
<evidence type="ECO:0000313" key="11">
    <source>
        <dbReference type="EMBL" id="PQJ09750.1"/>
    </source>
</evidence>
<feature type="binding site" evidence="6">
    <location>
        <begin position="61"/>
        <end position="65"/>
    </location>
    <ligand>
        <name>GTP</name>
        <dbReference type="ChEBI" id="CHEBI:37565"/>
    </ligand>
</feature>
<dbReference type="CDD" id="cd04163">
    <property type="entry name" value="Era"/>
    <property type="match status" value="1"/>
</dbReference>
<dbReference type="InterPro" id="IPR015946">
    <property type="entry name" value="KH_dom-like_a/b"/>
</dbReference>
<feature type="region of interest" description="G4" evidence="7">
    <location>
        <begin position="121"/>
        <end position="124"/>
    </location>
</feature>
<feature type="region of interest" description="G3" evidence="7">
    <location>
        <begin position="61"/>
        <end position="64"/>
    </location>
</feature>
<organism evidence="11 12">
    <name type="scientific">Flavipsychrobacter stenotrophus</name>
    <dbReference type="NCBI Taxonomy" id="2077091"/>
    <lineage>
        <taxon>Bacteria</taxon>
        <taxon>Pseudomonadati</taxon>
        <taxon>Bacteroidota</taxon>
        <taxon>Chitinophagia</taxon>
        <taxon>Chitinophagales</taxon>
        <taxon>Chitinophagaceae</taxon>
        <taxon>Flavipsychrobacter</taxon>
    </lineage>
</organism>
<feature type="region of interest" description="G1" evidence="7">
    <location>
        <begin position="14"/>
        <end position="21"/>
    </location>
</feature>
<dbReference type="NCBIfam" id="TIGR00231">
    <property type="entry name" value="small_GTP"/>
    <property type="match status" value="1"/>
</dbReference>
<dbReference type="PANTHER" id="PTHR42698">
    <property type="entry name" value="GTPASE ERA"/>
    <property type="match status" value="1"/>
</dbReference>
<evidence type="ECO:0000256" key="3">
    <source>
        <dbReference type="ARBA" id="ARBA00022741"/>
    </source>
</evidence>
<evidence type="ECO:0000256" key="4">
    <source>
        <dbReference type="ARBA" id="ARBA00022884"/>
    </source>
</evidence>
<dbReference type="CDD" id="cd22534">
    <property type="entry name" value="KH-II_Era"/>
    <property type="match status" value="1"/>
</dbReference>
<feature type="binding site" evidence="6">
    <location>
        <begin position="121"/>
        <end position="124"/>
    </location>
    <ligand>
        <name>GTP</name>
        <dbReference type="ChEBI" id="CHEBI:37565"/>
    </ligand>
</feature>
<dbReference type="GO" id="GO:0000028">
    <property type="term" value="P:ribosomal small subunit assembly"/>
    <property type="evidence" value="ECO:0007669"/>
    <property type="project" value="TreeGrafter"/>
</dbReference>